<proteinExistence type="predicted"/>
<comment type="subcellular location">
    <subcellularLocation>
        <location evidence="2">Cytoplasm</location>
    </subcellularLocation>
    <subcellularLocation>
        <location evidence="1">Nucleus</location>
    </subcellularLocation>
</comment>
<dbReference type="InterPro" id="IPR037895">
    <property type="entry name" value="NUDCD1"/>
</dbReference>
<dbReference type="AlphaFoldDB" id="A0A4X2LHW3"/>
<evidence type="ECO:0000256" key="1">
    <source>
        <dbReference type="ARBA" id="ARBA00004123"/>
    </source>
</evidence>
<reference evidence="5" key="3">
    <citation type="submission" date="2025-09" db="UniProtKB">
        <authorList>
            <consortium name="Ensembl"/>
        </authorList>
    </citation>
    <scope>IDENTIFICATION</scope>
</reference>
<evidence type="ECO:0000256" key="2">
    <source>
        <dbReference type="ARBA" id="ARBA00004496"/>
    </source>
</evidence>
<reference evidence="5" key="2">
    <citation type="submission" date="2025-08" db="UniProtKB">
        <authorList>
            <consortium name="Ensembl"/>
        </authorList>
    </citation>
    <scope>IDENTIFICATION</scope>
</reference>
<name>A0A4X2LHW3_VOMUR</name>
<protein>
    <submittedName>
        <fullName evidence="5">NudC domain containing 1</fullName>
    </submittedName>
</protein>
<evidence type="ECO:0000256" key="4">
    <source>
        <dbReference type="ARBA" id="ARBA00023242"/>
    </source>
</evidence>
<keyword evidence="3" id="KW-0963">Cytoplasm</keyword>
<sequence>MEVAANCSLRVKRPLLDPRFEGYKLSLEPLPCYQLELDSAVAEVKLRDDQYTLDHMRAFGMFNYLHCDSWNQDNIYFVDQLGRIMNLTVTLDMCVEFSKFQNMKTSSTKGPPEIFGWT</sequence>
<keyword evidence="4" id="KW-0539">Nucleus</keyword>
<dbReference type="Ensembl" id="ENSVURT00010026789.1">
    <property type="protein sequence ID" value="ENSVURP00010023538.1"/>
    <property type="gene ID" value="ENSVURG00010018036.1"/>
</dbReference>
<accession>A0A4X2LHW3</accession>
<keyword evidence="6" id="KW-1185">Reference proteome</keyword>
<dbReference type="PANTHER" id="PTHR21664">
    <property type="entry name" value="CHRONIC MYELOGENOUS LEUKEMIA TUMOR ANTIGEN 66"/>
    <property type="match status" value="1"/>
</dbReference>
<evidence type="ECO:0000313" key="6">
    <source>
        <dbReference type="Proteomes" id="UP000314987"/>
    </source>
</evidence>
<gene>
    <name evidence="5" type="primary">NUDCD1</name>
</gene>
<dbReference type="Proteomes" id="UP000314987">
    <property type="component" value="Unassembled WGS sequence"/>
</dbReference>
<evidence type="ECO:0000256" key="3">
    <source>
        <dbReference type="ARBA" id="ARBA00022490"/>
    </source>
</evidence>
<dbReference type="GO" id="GO:0005737">
    <property type="term" value="C:cytoplasm"/>
    <property type="evidence" value="ECO:0007669"/>
    <property type="project" value="UniProtKB-SubCell"/>
</dbReference>
<dbReference type="GO" id="GO:0005634">
    <property type="term" value="C:nucleus"/>
    <property type="evidence" value="ECO:0007669"/>
    <property type="project" value="UniProtKB-SubCell"/>
</dbReference>
<evidence type="ECO:0000313" key="5">
    <source>
        <dbReference type="Ensembl" id="ENSVURP00010023538.1"/>
    </source>
</evidence>
<organism evidence="5 6">
    <name type="scientific">Vombatus ursinus</name>
    <name type="common">Common wombat</name>
    <dbReference type="NCBI Taxonomy" id="29139"/>
    <lineage>
        <taxon>Eukaryota</taxon>
        <taxon>Metazoa</taxon>
        <taxon>Chordata</taxon>
        <taxon>Craniata</taxon>
        <taxon>Vertebrata</taxon>
        <taxon>Euteleostomi</taxon>
        <taxon>Mammalia</taxon>
        <taxon>Metatheria</taxon>
        <taxon>Diprotodontia</taxon>
        <taxon>Vombatidae</taxon>
        <taxon>Vombatus</taxon>
    </lineage>
</organism>
<dbReference type="GeneTree" id="ENSGT00390000007776"/>
<reference evidence="6" key="1">
    <citation type="submission" date="2018-12" db="EMBL/GenBank/DDBJ databases">
        <authorList>
            <person name="Yazar S."/>
        </authorList>
    </citation>
    <scope>NUCLEOTIDE SEQUENCE [LARGE SCALE GENOMIC DNA]</scope>
</reference>
<dbReference type="PANTHER" id="PTHR21664:SF1">
    <property type="entry name" value="NUDC DOMAIN-CONTAINING PROTEIN 1"/>
    <property type="match status" value="1"/>
</dbReference>